<comment type="caution">
    <text evidence="1">The sequence shown here is derived from an EMBL/GenBank/DDBJ whole genome shotgun (WGS) entry which is preliminary data.</text>
</comment>
<gene>
    <name evidence="1" type="ORF">H4O11_01620</name>
</gene>
<dbReference type="AlphaFoldDB" id="A0A7W3FJQ3"/>
<dbReference type="Proteomes" id="UP000547058">
    <property type="component" value="Unassembled WGS sequence"/>
</dbReference>
<dbReference type="EMBL" id="JACGXS010000001">
    <property type="protein sequence ID" value="MBA8680506.1"/>
    <property type="molecule type" value="Genomic_DNA"/>
</dbReference>
<dbReference type="RefSeq" id="WP_182337693.1">
    <property type="nucleotide sequence ID" value="NZ_JACGXS010000001.1"/>
</dbReference>
<evidence type="ECO:0000313" key="2">
    <source>
        <dbReference type="Proteomes" id="UP000547058"/>
    </source>
</evidence>
<protein>
    <submittedName>
        <fullName evidence="1">Uncharacterized protein</fullName>
    </submittedName>
</protein>
<evidence type="ECO:0000313" key="1">
    <source>
        <dbReference type="EMBL" id="MBA8680506.1"/>
    </source>
</evidence>
<proteinExistence type="predicted"/>
<reference evidence="1 2" key="1">
    <citation type="submission" date="2020-08" db="EMBL/GenBank/DDBJ databases">
        <title>Stenotrophomonas tumulicola JCM 30961.</title>
        <authorList>
            <person name="Deng Y."/>
        </authorList>
    </citation>
    <scope>NUCLEOTIDE SEQUENCE [LARGE SCALE GENOMIC DNA]</scope>
    <source>
        <strain evidence="1 2">JCM 30961</strain>
    </source>
</reference>
<organism evidence="1 2">
    <name type="scientific">Stenotrophomonas tumulicola</name>
    <dbReference type="NCBI Taxonomy" id="1685415"/>
    <lineage>
        <taxon>Bacteria</taxon>
        <taxon>Pseudomonadati</taxon>
        <taxon>Pseudomonadota</taxon>
        <taxon>Gammaproteobacteria</taxon>
        <taxon>Lysobacterales</taxon>
        <taxon>Lysobacteraceae</taxon>
        <taxon>Stenotrophomonas</taxon>
    </lineage>
</organism>
<name>A0A7W3FJQ3_9GAMM</name>
<keyword evidence="2" id="KW-1185">Reference proteome</keyword>
<accession>A0A7W3FJQ3</accession>
<sequence length="190" mass="20126">MVKMPALVDASMGELPDTLGQPGKTGFLNRGNGMSIPVHALFAADASQVPAGCFFTTGDEWYLSVNANNGNEGGSSAILLTGEGAGGFVSNPYGTATYISGDYSVDLRADSVAGVVTGDGPWIPTLMLGSRLTIFCKQFGSDRLFTIDGQPSEGGGVAYDRRRFTKWQGWMVDKHGRTMGNEPLFTVEAR</sequence>